<name>A0A7J9BKF1_GOSGO</name>
<protein>
    <submittedName>
        <fullName evidence="1">Uncharacterized protein</fullName>
    </submittedName>
</protein>
<sequence length="47" mass="5183">MHNLLSIYRISNIRYNVSSGERYAVPDKSAPVYITVRDGGNQEGLAG</sequence>
<accession>A0A7J9BKF1</accession>
<gene>
    <name evidence="1" type="ORF">Gogos_010144</name>
</gene>
<comment type="caution">
    <text evidence="1">The sequence shown here is derived from an EMBL/GenBank/DDBJ whole genome shotgun (WGS) entry which is preliminary data.</text>
</comment>
<evidence type="ECO:0000313" key="2">
    <source>
        <dbReference type="Proteomes" id="UP000593579"/>
    </source>
</evidence>
<feature type="non-terminal residue" evidence="1">
    <location>
        <position position="47"/>
    </location>
</feature>
<dbReference type="Proteomes" id="UP000593579">
    <property type="component" value="Unassembled WGS sequence"/>
</dbReference>
<dbReference type="OrthoDB" id="45007at2759"/>
<dbReference type="EMBL" id="JABEZY010000004">
    <property type="protein sequence ID" value="MBA0736609.1"/>
    <property type="molecule type" value="Genomic_DNA"/>
</dbReference>
<keyword evidence="2" id="KW-1185">Reference proteome</keyword>
<organism evidence="1 2">
    <name type="scientific">Gossypium gossypioides</name>
    <name type="common">Mexican cotton</name>
    <name type="synonym">Selera gossypioides</name>
    <dbReference type="NCBI Taxonomy" id="34282"/>
    <lineage>
        <taxon>Eukaryota</taxon>
        <taxon>Viridiplantae</taxon>
        <taxon>Streptophyta</taxon>
        <taxon>Embryophyta</taxon>
        <taxon>Tracheophyta</taxon>
        <taxon>Spermatophyta</taxon>
        <taxon>Magnoliopsida</taxon>
        <taxon>eudicotyledons</taxon>
        <taxon>Gunneridae</taxon>
        <taxon>Pentapetalae</taxon>
        <taxon>rosids</taxon>
        <taxon>malvids</taxon>
        <taxon>Malvales</taxon>
        <taxon>Malvaceae</taxon>
        <taxon>Malvoideae</taxon>
        <taxon>Gossypium</taxon>
    </lineage>
</organism>
<dbReference type="AlphaFoldDB" id="A0A7J9BKF1"/>
<dbReference type="Gene3D" id="3.60.21.10">
    <property type="match status" value="1"/>
</dbReference>
<reference evidence="1 2" key="1">
    <citation type="journal article" date="2019" name="Genome Biol. Evol.">
        <title>Insights into the evolution of the New World diploid cottons (Gossypium, subgenus Houzingenia) based on genome sequencing.</title>
        <authorList>
            <person name="Grover C.E."/>
            <person name="Arick M.A. 2nd"/>
            <person name="Thrash A."/>
            <person name="Conover J.L."/>
            <person name="Sanders W.S."/>
            <person name="Peterson D.G."/>
            <person name="Frelichowski J.E."/>
            <person name="Scheffler J.A."/>
            <person name="Scheffler B.E."/>
            <person name="Wendel J.F."/>
        </authorList>
    </citation>
    <scope>NUCLEOTIDE SEQUENCE [LARGE SCALE GENOMIC DNA]</scope>
    <source>
        <strain evidence="1">5</strain>
        <tissue evidence="1">Leaf</tissue>
    </source>
</reference>
<evidence type="ECO:0000313" key="1">
    <source>
        <dbReference type="EMBL" id="MBA0736609.1"/>
    </source>
</evidence>
<dbReference type="InterPro" id="IPR029052">
    <property type="entry name" value="Metallo-depent_PP-like"/>
</dbReference>
<proteinExistence type="predicted"/>